<evidence type="ECO:0000259" key="7">
    <source>
        <dbReference type="Pfam" id="PF02706"/>
    </source>
</evidence>
<evidence type="ECO:0000256" key="1">
    <source>
        <dbReference type="ARBA" id="ARBA00004651"/>
    </source>
</evidence>
<keyword evidence="5 6" id="KW-0472">Membrane</keyword>
<evidence type="ECO:0000313" key="9">
    <source>
        <dbReference type="EMBL" id="MEA5404195.1"/>
    </source>
</evidence>
<organism evidence="9 10">
    <name type="scientific">Arcicella gelida</name>
    <dbReference type="NCBI Taxonomy" id="2984195"/>
    <lineage>
        <taxon>Bacteria</taxon>
        <taxon>Pseudomonadati</taxon>
        <taxon>Bacteroidota</taxon>
        <taxon>Cytophagia</taxon>
        <taxon>Cytophagales</taxon>
        <taxon>Flectobacillaceae</taxon>
        <taxon>Arcicella</taxon>
    </lineage>
</organism>
<evidence type="ECO:0000256" key="6">
    <source>
        <dbReference type="SAM" id="Phobius"/>
    </source>
</evidence>
<evidence type="ECO:0000256" key="3">
    <source>
        <dbReference type="ARBA" id="ARBA00022692"/>
    </source>
</evidence>
<reference evidence="9 10" key="1">
    <citation type="submission" date="2023-12" db="EMBL/GenBank/DDBJ databases">
        <title>Novel species of the genus Arcicella isolated from rivers.</title>
        <authorList>
            <person name="Lu H."/>
        </authorList>
    </citation>
    <scope>NUCLEOTIDE SEQUENCE [LARGE SCALE GENOMIC DNA]</scope>
    <source>
        <strain evidence="9 10">DC2W</strain>
    </source>
</reference>
<protein>
    <submittedName>
        <fullName evidence="9">Wzz/FepE/Etk N-terminal domain-containing protein</fullName>
    </submittedName>
</protein>
<comment type="caution">
    <text evidence="9">The sequence shown here is derived from an EMBL/GenBank/DDBJ whole genome shotgun (WGS) entry which is preliminary data.</text>
</comment>
<dbReference type="Proteomes" id="UP001303899">
    <property type="component" value="Unassembled WGS sequence"/>
</dbReference>
<evidence type="ECO:0000256" key="5">
    <source>
        <dbReference type="ARBA" id="ARBA00023136"/>
    </source>
</evidence>
<feature type="domain" description="Tyrosine-protein kinase G-rich" evidence="8">
    <location>
        <begin position="271"/>
        <end position="344"/>
    </location>
</feature>
<dbReference type="InterPro" id="IPR050445">
    <property type="entry name" value="Bact_polysacc_biosynth/exp"/>
</dbReference>
<comment type="subcellular location">
    <subcellularLocation>
        <location evidence="1">Cell membrane</location>
        <topology evidence="1">Multi-pass membrane protein</topology>
    </subcellularLocation>
</comment>
<evidence type="ECO:0000256" key="2">
    <source>
        <dbReference type="ARBA" id="ARBA00022475"/>
    </source>
</evidence>
<dbReference type="PANTHER" id="PTHR32309">
    <property type="entry name" value="TYROSINE-PROTEIN KINASE"/>
    <property type="match status" value="1"/>
</dbReference>
<feature type="domain" description="Polysaccharide chain length determinant N-terminal" evidence="7">
    <location>
        <begin position="9"/>
        <end position="71"/>
    </location>
</feature>
<keyword evidence="4 6" id="KW-1133">Transmembrane helix</keyword>
<dbReference type="Pfam" id="PF13807">
    <property type="entry name" value="GNVR"/>
    <property type="match status" value="1"/>
</dbReference>
<keyword evidence="10" id="KW-1185">Reference proteome</keyword>
<sequence length="353" mass="40618">MNTKPVFNNFKLLPLLHLILQKKWKIFIFSTLFTCIGILIAYNIPNEYTSQVQILPELEIKEGTESMNNFKSLAGLAGVDLSSFGSTEAVRPDLYPNILQSTPFLMQLLHLKVFSIQHQREMLVSEYLKECRKKEILVKLVGESNKGEFKGLNKPTITPELIHLNKEEDLQIRELHKRVVTSLDKKTGVITMSVKMQDPVIAATLAKFTQDYLLNYVIQYRTEKTQKDIDFLSSRINEAQKHYENALFAYSHYQDMNRNLFLNIAKDEGKKLQHEVELAYNLYTQLATELEETKIRIHRETPVFKVLEPAQVPVKKSSPSRGMIILSFALLGFVSSVVGITVRNFHFYETSEA</sequence>
<dbReference type="PANTHER" id="PTHR32309:SF13">
    <property type="entry name" value="FERRIC ENTEROBACTIN TRANSPORT PROTEIN FEPE"/>
    <property type="match status" value="1"/>
</dbReference>
<dbReference type="Pfam" id="PF02706">
    <property type="entry name" value="Wzz"/>
    <property type="match status" value="1"/>
</dbReference>
<gene>
    <name evidence="9" type="ORF">VB776_14785</name>
</gene>
<dbReference type="InterPro" id="IPR032807">
    <property type="entry name" value="GNVR"/>
</dbReference>
<evidence type="ECO:0000256" key="4">
    <source>
        <dbReference type="ARBA" id="ARBA00022989"/>
    </source>
</evidence>
<dbReference type="InterPro" id="IPR003856">
    <property type="entry name" value="LPS_length_determ_N"/>
</dbReference>
<evidence type="ECO:0000313" key="10">
    <source>
        <dbReference type="Proteomes" id="UP001303899"/>
    </source>
</evidence>
<feature type="transmembrane region" description="Helical" evidence="6">
    <location>
        <begin position="24"/>
        <end position="44"/>
    </location>
</feature>
<proteinExistence type="predicted"/>
<evidence type="ECO:0000259" key="8">
    <source>
        <dbReference type="Pfam" id="PF13807"/>
    </source>
</evidence>
<keyword evidence="2" id="KW-1003">Cell membrane</keyword>
<name>A0ABU5S6W2_9BACT</name>
<dbReference type="EMBL" id="JAYGIL010000018">
    <property type="protein sequence ID" value="MEA5404195.1"/>
    <property type="molecule type" value="Genomic_DNA"/>
</dbReference>
<feature type="transmembrane region" description="Helical" evidence="6">
    <location>
        <begin position="323"/>
        <end position="342"/>
    </location>
</feature>
<accession>A0ABU5S6W2</accession>
<dbReference type="RefSeq" id="WP_323697498.1">
    <property type="nucleotide sequence ID" value="NZ_JAYGIL010000018.1"/>
</dbReference>
<keyword evidence="3 6" id="KW-0812">Transmembrane</keyword>